<proteinExistence type="predicted"/>
<evidence type="ECO:0000313" key="2">
    <source>
        <dbReference type="Proteomes" id="UP000641514"/>
    </source>
</evidence>
<accession>A0A916X878</accession>
<sequence>MAFESSPISRFRMIEVDDAPSAPGIYAWYARMQTGSEDWKIRTQDGRDVSTDAFADLLRQYASYHQPRPIPLRGEASYGGRWAGSLALEQPLDFISEMRSNGEDLPDEASDLYDTISSESGRKILATMLDQAIPVFSSPMYIGVAKDLNDRLLRHRTDFDKGVQWLSKNPGEAESLATRAKNFGLRAAAKGLAMEQLEVWVIETSPSGMGDVDAVQLRSIAHTTEWLLHKIFAPVLGKR</sequence>
<reference evidence="1" key="2">
    <citation type="submission" date="2020-09" db="EMBL/GenBank/DDBJ databases">
        <authorList>
            <person name="Sun Q."/>
            <person name="Zhou Y."/>
        </authorList>
    </citation>
    <scope>NUCLEOTIDE SEQUENCE</scope>
    <source>
        <strain evidence="1">CGMCC 1.15478</strain>
    </source>
</reference>
<evidence type="ECO:0000313" key="1">
    <source>
        <dbReference type="EMBL" id="GGC53543.1"/>
    </source>
</evidence>
<keyword evidence="2" id="KW-1185">Reference proteome</keyword>
<dbReference type="AlphaFoldDB" id="A0A916X878"/>
<protein>
    <submittedName>
        <fullName evidence="1">Uncharacterized protein</fullName>
    </submittedName>
</protein>
<organism evidence="1 2">
    <name type="scientific">Hoyosella rhizosphaerae</name>
    <dbReference type="NCBI Taxonomy" id="1755582"/>
    <lineage>
        <taxon>Bacteria</taxon>
        <taxon>Bacillati</taxon>
        <taxon>Actinomycetota</taxon>
        <taxon>Actinomycetes</taxon>
        <taxon>Mycobacteriales</taxon>
        <taxon>Hoyosellaceae</taxon>
        <taxon>Hoyosella</taxon>
    </lineage>
</organism>
<comment type="caution">
    <text evidence="1">The sequence shown here is derived from an EMBL/GenBank/DDBJ whole genome shotgun (WGS) entry which is preliminary data.</text>
</comment>
<dbReference type="EMBL" id="BMJH01000001">
    <property type="protein sequence ID" value="GGC53543.1"/>
    <property type="molecule type" value="Genomic_DNA"/>
</dbReference>
<dbReference type="Proteomes" id="UP000641514">
    <property type="component" value="Unassembled WGS sequence"/>
</dbReference>
<reference evidence="1" key="1">
    <citation type="journal article" date="2014" name="Int. J. Syst. Evol. Microbiol.">
        <title>Complete genome sequence of Corynebacterium casei LMG S-19264T (=DSM 44701T), isolated from a smear-ripened cheese.</title>
        <authorList>
            <consortium name="US DOE Joint Genome Institute (JGI-PGF)"/>
            <person name="Walter F."/>
            <person name="Albersmeier A."/>
            <person name="Kalinowski J."/>
            <person name="Ruckert C."/>
        </authorList>
    </citation>
    <scope>NUCLEOTIDE SEQUENCE</scope>
    <source>
        <strain evidence="1">CGMCC 1.15478</strain>
    </source>
</reference>
<name>A0A916X878_9ACTN</name>
<gene>
    <name evidence="1" type="ORF">GCM10011410_02380</name>
</gene>